<dbReference type="Gene3D" id="3.40.50.300">
    <property type="entry name" value="P-loop containing nucleotide triphosphate hydrolases"/>
    <property type="match status" value="1"/>
</dbReference>
<evidence type="ECO:0000259" key="1">
    <source>
        <dbReference type="Pfam" id="PF13521"/>
    </source>
</evidence>
<dbReference type="RefSeq" id="WP_168547164.1">
    <property type="nucleotide sequence ID" value="NZ_BAAAKS010000062.1"/>
</dbReference>
<protein>
    <submittedName>
        <fullName evidence="2">AAA family ATPase</fullName>
    </submittedName>
</protein>
<dbReference type="EMBL" id="JAAXOQ010000027">
    <property type="protein sequence ID" value="NKY20201.1"/>
    <property type="molecule type" value="Genomic_DNA"/>
</dbReference>
<name>A0A846X540_9ACTN</name>
<feature type="domain" description="NadR/Ttd14 AAA" evidence="1">
    <location>
        <begin position="2"/>
        <end position="169"/>
    </location>
</feature>
<comment type="caution">
    <text evidence="2">The sequence shown here is derived from an EMBL/GenBank/DDBJ whole genome shotgun (WGS) entry which is preliminary data.</text>
</comment>
<keyword evidence="3" id="KW-1185">Reference proteome</keyword>
<reference evidence="2 3" key="1">
    <citation type="submission" date="2020-04" db="EMBL/GenBank/DDBJ databases">
        <title>MicrobeNet Type strains.</title>
        <authorList>
            <person name="Nicholson A.C."/>
        </authorList>
    </citation>
    <scope>NUCLEOTIDE SEQUENCE [LARGE SCALE GENOMIC DNA]</scope>
    <source>
        <strain evidence="2 3">DSM 44113</strain>
    </source>
</reference>
<dbReference type="SUPFAM" id="SSF52540">
    <property type="entry name" value="P-loop containing nucleoside triphosphate hydrolases"/>
    <property type="match status" value="1"/>
</dbReference>
<evidence type="ECO:0000313" key="3">
    <source>
        <dbReference type="Proteomes" id="UP000582646"/>
    </source>
</evidence>
<accession>A0A846X540</accession>
<proteinExistence type="predicted"/>
<gene>
    <name evidence="2" type="ORF">HF999_17715</name>
</gene>
<organism evidence="2 3">
    <name type="scientific">Tsukamurella spumae</name>
    <dbReference type="NCBI Taxonomy" id="44753"/>
    <lineage>
        <taxon>Bacteria</taxon>
        <taxon>Bacillati</taxon>
        <taxon>Actinomycetota</taxon>
        <taxon>Actinomycetes</taxon>
        <taxon>Mycobacteriales</taxon>
        <taxon>Tsukamurellaceae</taxon>
        <taxon>Tsukamurella</taxon>
    </lineage>
</organism>
<sequence>MRIVVSGTHASGKSTLITDLARLRRDYEVLPDPFEALEEPAFELDAGIFFAQLIIAADRLRGRVPGDRVIAERGPLDFLAYLRALDDLGRPARSPGLLDRGAAITAEAMAPVDLLVLLPLHHCDPIVVGADEDPELREATDAALLDLADDPALTGGARIVELSGSREDRLAGLLEAAAAS</sequence>
<dbReference type="Pfam" id="PF13521">
    <property type="entry name" value="AAA_28"/>
    <property type="match status" value="1"/>
</dbReference>
<dbReference type="AlphaFoldDB" id="A0A846X540"/>
<dbReference type="InterPro" id="IPR038727">
    <property type="entry name" value="NadR/Ttd14_AAA_dom"/>
</dbReference>
<evidence type="ECO:0000313" key="2">
    <source>
        <dbReference type="EMBL" id="NKY20201.1"/>
    </source>
</evidence>
<dbReference type="Proteomes" id="UP000582646">
    <property type="component" value="Unassembled WGS sequence"/>
</dbReference>
<dbReference type="InterPro" id="IPR027417">
    <property type="entry name" value="P-loop_NTPase"/>
</dbReference>